<evidence type="ECO:0000313" key="3">
    <source>
        <dbReference type="Proteomes" id="UP001549749"/>
    </source>
</evidence>
<keyword evidence="1" id="KW-1133">Transmembrane helix</keyword>
<feature type="transmembrane region" description="Helical" evidence="1">
    <location>
        <begin position="40"/>
        <end position="61"/>
    </location>
</feature>
<protein>
    <submittedName>
        <fullName evidence="2">Uncharacterized protein</fullName>
    </submittedName>
</protein>
<comment type="caution">
    <text evidence="2">The sequence shown here is derived from an EMBL/GenBank/DDBJ whole genome shotgun (WGS) entry which is preliminary data.</text>
</comment>
<keyword evidence="1" id="KW-0812">Transmembrane</keyword>
<name>A0ABV2T565_9BACT</name>
<evidence type="ECO:0000256" key="1">
    <source>
        <dbReference type="SAM" id="Phobius"/>
    </source>
</evidence>
<sequence>MGFAFIIIVRILFGVCMVFIIGYIFGGFSKKPGLAKGARVAAILSIVLFILVNIMLMRFAFNRANGQHAWPHCNEPAKTTLSMPHGVDTPAGKKIF</sequence>
<organism evidence="2 3">
    <name type="scientific">Chitinophaga defluvii</name>
    <dbReference type="NCBI Taxonomy" id="3163343"/>
    <lineage>
        <taxon>Bacteria</taxon>
        <taxon>Pseudomonadati</taxon>
        <taxon>Bacteroidota</taxon>
        <taxon>Chitinophagia</taxon>
        <taxon>Chitinophagales</taxon>
        <taxon>Chitinophagaceae</taxon>
        <taxon>Chitinophaga</taxon>
    </lineage>
</organism>
<keyword evidence="3" id="KW-1185">Reference proteome</keyword>
<dbReference type="RefSeq" id="WP_354660789.1">
    <property type="nucleotide sequence ID" value="NZ_JBEXAC010000001.1"/>
</dbReference>
<proteinExistence type="predicted"/>
<dbReference type="EMBL" id="JBEXAC010000001">
    <property type="protein sequence ID" value="MET6998153.1"/>
    <property type="molecule type" value="Genomic_DNA"/>
</dbReference>
<evidence type="ECO:0000313" key="2">
    <source>
        <dbReference type="EMBL" id="MET6998153.1"/>
    </source>
</evidence>
<reference evidence="2 3" key="1">
    <citation type="submission" date="2024-06" db="EMBL/GenBank/DDBJ databases">
        <title>Chitinophaga defluvii sp. nov., isolated from municipal sewage.</title>
        <authorList>
            <person name="Zhang L."/>
        </authorList>
    </citation>
    <scope>NUCLEOTIDE SEQUENCE [LARGE SCALE GENOMIC DNA]</scope>
    <source>
        <strain evidence="2 3">H8</strain>
    </source>
</reference>
<keyword evidence="1" id="KW-0472">Membrane</keyword>
<dbReference type="Proteomes" id="UP001549749">
    <property type="component" value="Unassembled WGS sequence"/>
</dbReference>
<gene>
    <name evidence="2" type="ORF">ABR189_12265</name>
</gene>
<accession>A0ABV2T565</accession>
<feature type="transmembrane region" description="Helical" evidence="1">
    <location>
        <begin position="6"/>
        <end position="28"/>
    </location>
</feature>